<keyword evidence="2" id="KW-0472">Membrane</keyword>
<evidence type="ECO:0000313" key="4">
    <source>
        <dbReference type="Proteomes" id="UP000659047"/>
    </source>
</evidence>
<evidence type="ECO:0000256" key="1">
    <source>
        <dbReference type="ARBA" id="ARBA00044755"/>
    </source>
</evidence>
<dbReference type="Proteomes" id="UP000659047">
    <property type="component" value="Unassembled WGS sequence"/>
</dbReference>
<keyword evidence="2" id="KW-0812">Transmembrane</keyword>
<keyword evidence="4" id="KW-1185">Reference proteome</keyword>
<comment type="caution">
    <text evidence="3">The sequence shown here is derived from an EMBL/GenBank/DDBJ whole genome shotgun (WGS) entry which is preliminary data.</text>
</comment>
<dbReference type="RefSeq" id="WP_238713050.1">
    <property type="nucleotide sequence ID" value="NZ_JAEPBH010000011.1"/>
</dbReference>
<dbReference type="EMBL" id="JAEPBH010000011">
    <property type="protein sequence ID" value="MBK4714816.1"/>
    <property type="molecule type" value="Genomic_DNA"/>
</dbReference>
<sequence length="228" mass="25551">MNKTSKIYWFLNAGLAFWVIALSSFWLKYTSVSIILAILSVIAFIFHIKQERILFMFRKSKTDAQEKRSALPELTEHVFPDEKDLIMETNNLSVKEAEREDKTTNTVVASGVRFDGNICSSGMIYIYGTIVGNVESENGIVKVMRSGQVEGNIICRELIVDGLVKGECCCSAIDVYENGRIDGNIRYAHLSIKKGGVFCGQAQVESKLIKQDEPKIIEMKKDVLPIAN</sequence>
<dbReference type="Pfam" id="PF04519">
    <property type="entry name" value="Bactofilin"/>
    <property type="match status" value="1"/>
</dbReference>
<comment type="similarity">
    <text evidence="1">Belongs to the bactofilin family.</text>
</comment>
<dbReference type="InterPro" id="IPR007607">
    <property type="entry name" value="BacA/B"/>
</dbReference>
<feature type="transmembrane region" description="Helical" evidence="2">
    <location>
        <begin position="7"/>
        <end position="26"/>
    </location>
</feature>
<protein>
    <submittedName>
        <fullName evidence="3">Polymer-forming cytoskeletal protein</fullName>
    </submittedName>
</protein>
<name>A0A8K0V395_9ENTR</name>
<gene>
    <name evidence="3" type="ORF">JJB97_05620</name>
</gene>
<organism evidence="3 4">
    <name type="scientific">Tenebrionibacter intestinalis</name>
    <dbReference type="NCBI Taxonomy" id="2799638"/>
    <lineage>
        <taxon>Bacteria</taxon>
        <taxon>Pseudomonadati</taxon>
        <taxon>Pseudomonadota</taxon>
        <taxon>Gammaproteobacteria</taxon>
        <taxon>Enterobacterales</taxon>
        <taxon>Enterobacteriaceae</taxon>
        <taxon>Tenebrionibacter/Tenebrionicola group</taxon>
        <taxon>Tenebrionibacter</taxon>
    </lineage>
</organism>
<keyword evidence="2" id="KW-1133">Transmembrane helix</keyword>
<dbReference type="PANTHER" id="PTHR35024">
    <property type="entry name" value="HYPOTHETICAL CYTOSOLIC PROTEIN"/>
    <property type="match status" value="1"/>
</dbReference>
<proteinExistence type="inferred from homology"/>
<reference evidence="3" key="1">
    <citation type="submission" date="2021-01" db="EMBL/GenBank/DDBJ databases">
        <title>Intestinitalea alba gen. nov., sp. nov., a novel genus of the family Enterobacteriaceae, isolated from the gut of the plastic-eating mealworm Tenebrio molitor L.</title>
        <authorList>
            <person name="Yang Y."/>
        </authorList>
    </citation>
    <scope>NUCLEOTIDE SEQUENCE</scope>
    <source>
        <strain evidence="3">BIT-L3</strain>
    </source>
</reference>
<accession>A0A8K0V395</accession>
<evidence type="ECO:0000256" key="2">
    <source>
        <dbReference type="SAM" id="Phobius"/>
    </source>
</evidence>
<dbReference type="AlphaFoldDB" id="A0A8K0V395"/>
<evidence type="ECO:0000313" key="3">
    <source>
        <dbReference type="EMBL" id="MBK4714816.1"/>
    </source>
</evidence>
<dbReference type="PANTHER" id="PTHR35024:SF4">
    <property type="entry name" value="POLYMER-FORMING CYTOSKELETAL PROTEIN"/>
    <property type="match status" value="1"/>
</dbReference>
<feature type="transmembrane region" description="Helical" evidence="2">
    <location>
        <begin position="32"/>
        <end position="48"/>
    </location>
</feature>